<dbReference type="PANTHER" id="PTHR34980">
    <property type="entry name" value="INNER MEMBRANE PROTEIN-RELATED-RELATED"/>
    <property type="match status" value="1"/>
</dbReference>
<keyword evidence="1" id="KW-0472">Membrane</keyword>
<proteinExistence type="predicted"/>
<evidence type="ECO:0000256" key="1">
    <source>
        <dbReference type="SAM" id="Phobius"/>
    </source>
</evidence>
<dbReference type="PANTHER" id="PTHR34980:SF2">
    <property type="entry name" value="INNER MEMBRANE PROTEIN YHAH-RELATED"/>
    <property type="match status" value="1"/>
</dbReference>
<name>A0A6J7UKA8_9ZZZZ</name>
<accession>A0A6J7UKA8</accession>
<protein>
    <submittedName>
        <fullName evidence="2">Unannotated protein</fullName>
    </submittedName>
</protein>
<dbReference type="InterPro" id="IPR008523">
    <property type="entry name" value="DUF805"/>
</dbReference>
<keyword evidence="1" id="KW-0812">Transmembrane</keyword>
<feature type="transmembrane region" description="Helical" evidence="1">
    <location>
        <begin position="26"/>
        <end position="57"/>
    </location>
</feature>
<sequence>MPIVTAIKLGFLNYVNYKGRARRGDFWWWFLFTIVAQFIISGASSSAGNLFSAALFLPHIMFGIRRMHDVNKKGWWILFPIANLIFWAQPSDAGVNRFGPPAPPTNF</sequence>
<dbReference type="EMBL" id="CAFBQU010000031">
    <property type="protein sequence ID" value="CAB5066345.1"/>
    <property type="molecule type" value="Genomic_DNA"/>
</dbReference>
<dbReference type="Pfam" id="PF05656">
    <property type="entry name" value="DUF805"/>
    <property type="match status" value="1"/>
</dbReference>
<organism evidence="2">
    <name type="scientific">freshwater metagenome</name>
    <dbReference type="NCBI Taxonomy" id="449393"/>
    <lineage>
        <taxon>unclassified sequences</taxon>
        <taxon>metagenomes</taxon>
        <taxon>ecological metagenomes</taxon>
    </lineage>
</organism>
<keyword evidence="1" id="KW-1133">Transmembrane helix</keyword>
<dbReference type="GO" id="GO:0005886">
    <property type="term" value="C:plasma membrane"/>
    <property type="evidence" value="ECO:0007669"/>
    <property type="project" value="TreeGrafter"/>
</dbReference>
<gene>
    <name evidence="2" type="ORF">UFOPK4347_01157</name>
</gene>
<dbReference type="AlphaFoldDB" id="A0A6J7UKA8"/>
<reference evidence="2" key="1">
    <citation type="submission" date="2020-05" db="EMBL/GenBank/DDBJ databases">
        <authorList>
            <person name="Chiriac C."/>
            <person name="Salcher M."/>
            <person name="Ghai R."/>
            <person name="Kavagutti S V."/>
        </authorList>
    </citation>
    <scope>NUCLEOTIDE SEQUENCE</scope>
</reference>
<evidence type="ECO:0000313" key="2">
    <source>
        <dbReference type="EMBL" id="CAB5066345.1"/>
    </source>
</evidence>